<feature type="binding site" evidence="2">
    <location>
        <position position="119"/>
    </location>
    <ligand>
        <name>substrate</name>
    </ligand>
</feature>
<feature type="domain" description="NADP-dependent oxidoreductase" evidence="4">
    <location>
        <begin position="26"/>
        <end position="289"/>
    </location>
</feature>
<dbReference type="GO" id="GO:0016491">
    <property type="term" value="F:oxidoreductase activity"/>
    <property type="evidence" value="ECO:0007669"/>
    <property type="project" value="InterPro"/>
</dbReference>
<dbReference type="Pfam" id="PF00248">
    <property type="entry name" value="Aldo_ket_red"/>
    <property type="match status" value="1"/>
</dbReference>
<name>A0AAJ1RZT2_9MYCO</name>
<sequence length="316" mass="34440">MATNGDLNQLRFALNNGSGDIPALGFGTSLSDNTKTRDAVKAAVDVGFRHFDAAERYRNEAEVGAALAELLAPGTVRRDELFVTTKLWNNNHRPQRVEPALRASLDRLGLDQVDLYLMHTPFAFQPGDDQDPRDPDGAVIYDDGVTLEETWAAMESLVDNGLTRAIGLSDIDSAGTRRILETARIKPAVVEVESHPYHPQWELHELCARHGIILLAFASLGHALEPRVLDDPLIVAIANDFGKTPAQVLLAWGIQRGTAVLTASVTPTRIGENFDVTRLPESAIAEISERLDTRYRFNSVVDGGEPGFAEVPSGRG</sequence>
<dbReference type="SUPFAM" id="SSF51430">
    <property type="entry name" value="NAD(P)-linked oxidoreductase"/>
    <property type="match status" value="1"/>
</dbReference>
<dbReference type="PRINTS" id="PR00069">
    <property type="entry name" value="ALDKETRDTASE"/>
</dbReference>
<evidence type="ECO:0000256" key="1">
    <source>
        <dbReference type="PIRSR" id="PIRSR000097-1"/>
    </source>
</evidence>
<dbReference type="InterPro" id="IPR023210">
    <property type="entry name" value="NADP_OxRdtase_dom"/>
</dbReference>
<protein>
    <submittedName>
        <fullName evidence="5">Aldo/keto reductase</fullName>
    </submittedName>
</protein>
<dbReference type="AlphaFoldDB" id="A0AAJ1RZT2"/>
<gene>
    <name evidence="5" type="ORF">QXL92_03810</name>
</gene>
<dbReference type="PROSITE" id="PS00798">
    <property type="entry name" value="ALDOKETO_REDUCTASE_1"/>
    <property type="match status" value="1"/>
</dbReference>
<dbReference type="InterPro" id="IPR036812">
    <property type="entry name" value="NAD(P)_OxRdtase_dom_sf"/>
</dbReference>
<evidence type="ECO:0000313" key="6">
    <source>
        <dbReference type="Proteomes" id="UP001229081"/>
    </source>
</evidence>
<dbReference type="PIRSF" id="PIRSF000097">
    <property type="entry name" value="AKR"/>
    <property type="match status" value="1"/>
</dbReference>
<comment type="caution">
    <text evidence="5">The sequence shown here is derived from an EMBL/GenBank/DDBJ whole genome shotgun (WGS) entry which is preliminary data.</text>
</comment>
<dbReference type="InterPro" id="IPR018170">
    <property type="entry name" value="Aldo/ket_reductase_CS"/>
</dbReference>
<evidence type="ECO:0000259" key="4">
    <source>
        <dbReference type="Pfam" id="PF00248"/>
    </source>
</evidence>
<evidence type="ECO:0000313" key="5">
    <source>
        <dbReference type="EMBL" id="MDP7733877.1"/>
    </source>
</evidence>
<organism evidence="5 6">
    <name type="scientific">Mycobacterium paragordonae</name>
    <dbReference type="NCBI Taxonomy" id="1389713"/>
    <lineage>
        <taxon>Bacteria</taxon>
        <taxon>Bacillati</taxon>
        <taxon>Actinomycetota</taxon>
        <taxon>Actinomycetes</taxon>
        <taxon>Mycobacteriales</taxon>
        <taxon>Mycobacteriaceae</taxon>
        <taxon>Mycobacterium</taxon>
    </lineage>
</organism>
<proteinExistence type="predicted"/>
<dbReference type="RefSeq" id="WP_306254708.1">
    <property type="nucleotide sequence ID" value="NZ_JAUFSA010000001.1"/>
</dbReference>
<accession>A0AAJ1RZT2</accession>
<dbReference type="Gene3D" id="3.20.20.100">
    <property type="entry name" value="NADP-dependent oxidoreductase domain"/>
    <property type="match status" value="1"/>
</dbReference>
<reference evidence="5" key="1">
    <citation type="submission" date="2023-06" db="EMBL/GenBank/DDBJ databases">
        <title>Identification of two novel mycobacterium reveal diversities and complexities of Mycobacterium gordonae clade.</title>
        <authorList>
            <person name="Matsumoto Y."/>
            <person name="Nakamura S."/>
            <person name="Motooka D."/>
            <person name="Fukushima K."/>
        </authorList>
    </citation>
    <scope>NUCLEOTIDE SEQUENCE</scope>
    <source>
        <strain evidence="5">TY812</strain>
    </source>
</reference>
<feature type="site" description="Lowers pKa of active site Tyr" evidence="3">
    <location>
        <position position="86"/>
    </location>
</feature>
<dbReference type="Proteomes" id="UP001229081">
    <property type="component" value="Unassembled WGS sequence"/>
</dbReference>
<dbReference type="EMBL" id="JAUFSA010000001">
    <property type="protein sequence ID" value="MDP7733877.1"/>
    <property type="molecule type" value="Genomic_DNA"/>
</dbReference>
<dbReference type="PANTHER" id="PTHR11732">
    <property type="entry name" value="ALDO/KETO REDUCTASE"/>
    <property type="match status" value="1"/>
</dbReference>
<feature type="active site" description="Proton donor" evidence="1">
    <location>
        <position position="57"/>
    </location>
</feature>
<evidence type="ECO:0000256" key="3">
    <source>
        <dbReference type="PIRSR" id="PIRSR000097-3"/>
    </source>
</evidence>
<evidence type="ECO:0000256" key="2">
    <source>
        <dbReference type="PIRSR" id="PIRSR000097-2"/>
    </source>
</evidence>
<dbReference type="InterPro" id="IPR020471">
    <property type="entry name" value="AKR"/>
</dbReference>